<dbReference type="Proteomes" id="UP000270094">
    <property type="component" value="Unassembled WGS sequence"/>
</dbReference>
<dbReference type="EMBL" id="UYYB01017946">
    <property type="protein sequence ID" value="VDM70875.1"/>
    <property type="molecule type" value="Genomic_DNA"/>
</dbReference>
<reference evidence="2 3" key="1">
    <citation type="submission" date="2018-11" db="EMBL/GenBank/DDBJ databases">
        <authorList>
            <consortium name="Pathogen Informatics"/>
        </authorList>
    </citation>
    <scope>NUCLEOTIDE SEQUENCE [LARGE SCALE GENOMIC DNA]</scope>
</reference>
<protein>
    <submittedName>
        <fullName evidence="2">Uncharacterized protein</fullName>
    </submittedName>
</protein>
<proteinExistence type="predicted"/>
<organism evidence="2 3">
    <name type="scientific">Strongylus vulgaris</name>
    <name type="common">Blood worm</name>
    <dbReference type="NCBI Taxonomy" id="40348"/>
    <lineage>
        <taxon>Eukaryota</taxon>
        <taxon>Metazoa</taxon>
        <taxon>Ecdysozoa</taxon>
        <taxon>Nematoda</taxon>
        <taxon>Chromadorea</taxon>
        <taxon>Rhabditida</taxon>
        <taxon>Rhabditina</taxon>
        <taxon>Rhabditomorpha</taxon>
        <taxon>Strongyloidea</taxon>
        <taxon>Strongylidae</taxon>
        <taxon>Strongylus</taxon>
    </lineage>
</organism>
<keyword evidence="3" id="KW-1185">Reference proteome</keyword>
<evidence type="ECO:0000313" key="3">
    <source>
        <dbReference type="Proteomes" id="UP000270094"/>
    </source>
</evidence>
<evidence type="ECO:0000256" key="1">
    <source>
        <dbReference type="SAM" id="MobiDB-lite"/>
    </source>
</evidence>
<dbReference type="AlphaFoldDB" id="A0A3P7KIT7"/>
<feature type="non-terminal residue" evidence="2">
    <location>
        <position position="1"/>
    </location>
</feature>
<feature type="compositionally biased region" description="Basic and acidic residues" evidence="1">
    <location>
        <begin position="16"/>
        <end position="27"/>
    </location>
</feature>
<accession>A0A3P7KIT7</accession>
<name>A0A3P7KIT7_STRVU</name>
<gene>
    <name evidence="2" type="ORF">SVUK_LOCUS5873</name>
</gene>
<dbReference type="OrthoDB" id="10564962at2759"/>
<sequence length="242" mass="28002">PADRKKFSSDINSNIAKDHTNIKKFADKEAYRKQADLPRRRAPSPPSETVHATLVHVGEGVEEKAYSGGKINRELDLKHQIIYSDDEKQQFSTQENRAVENFYNAKPIPSPTFQRLQHQYTPEDVRITKNDRSDEKQRFFTEEGRSLLESYRNVKSISSPSLQRIQYQYAPEDVKSGFYADGHRKSVESYHNAKPIPSPTFQRLQHIYTPEDVKTSRNDSDDNARWESSKSVDKGRLKLVMN</sequence>
<feature type="region of interest" description="Disordered" evidence="1">
    <location>
        <begin position="1"/>
        <end position="27"/>
    </location>
</feature>
<evidence type="ECO:0000313" key="2">
    <source>
        <dbReference type="EMBL" id="VDM70875.1"/>
    </source>
</evidence>
<feature type="region of interest" description="Disordered" evidence="1">
    <location>
        <begin position="209"/>
        <end position="235"/>
    </location>
</feature>